<dbReference type="InterPro" id="IPR031874">
    <property type="entry name" value="Cuticle_Acp1"/>
</dbReference>
<dbReference type="RefSeq" id="XP_019564323.2">
    <property type="nucleotide sequence ID" value="XM_019708778.3"/>
</dbReference>
<dbReference type="PANTHER" id="PTHR12336:SF0">
    <property type="entry name" value="ADULT CUTICLE PROTEIN 1-RELATED"/>
    <property type="match status" value="1"/>
</dbReference>
<dbReference type="Pfam" id="PF15955">
    <property type="entry name" value="Cuticle_4"/>
    <property type="match status" value="1"/>
</dbReference>
<sequence>MKCIATAVLMAVILAAAQAQYYYPYPYYAPAAVATAYAPPGSTVVQAYAPPNYYAPAVYVSPPVVVAPGGARYTAVNPGAVHDAPLPGHTVSQQSLNTAPAPGTG</sequence>
<evidence type="ECO:0000256" key="2">
    <source>
        <dbReference type="SAM" id="SignalP"/>
    </source>
</evidence>
<evidence type="ECO:0000313" key="4">
    <source>
        <dbReference type="Proteomes" id="UP000069940"/>
    </source>
</evidence>
<reference evidence="3" key="2">
    <citation type="submission" date="2025-05" db="UniProtKB">
        <authorList>
            <consortium name="EnsemblMetazoa"/>
        </authorList>
    </citation>
    <scope>IDENTIFICATION</scope>
    <source>
        <strain evidence="3">Foshan</strain>
    </source>
</reference>
<proteinExistence type="predicted"/>
<organism evidence="3 4">
    <name type="scientific">Aedes albopictus</name>
    <name type="common">Asian tiger mosquito</name>
    <name type="synonym">Stegomyia albopicta</name>
    <dbReference type="NCBI Taxonomy" id="7160"/>
    <lineage>
        <taxon>Eukaryota</taxon>
        <taxon>Metazoa</taxon>
        <taxon>Ecdysozoa</taxon>
        <taxon>Arthropoda</taxon>
        <taxon>Hexapoda</taxon>
        <taxon>Insecta</taxon>
        <taxon>Pterygota</taxon>
        <taxon>Neoptera</taxon>
        <taxon>Endopterygota</taxon>
        <taxon>Diptera</taxon>
        <taxon>Nematocera</taxon>
        <taxon>Culicoidea</taxon>
        <taxon>Culicidae</taxon>
        <taxon>Culicinae</taxon>
        <taxon>Aedini</taxon>
        <taxon>Aedes</taxon>
        <taxon>Stegomyia</taxon>
    </lineage>
</organism>
<dbReference type="EnsemblMetazoa" id="AALFPA23_022211.R32909">
    <property type="protein sequence ID" value="AALFPA23_022211.P32909"/>
    <property type="gene ID" value="AALFPA23_022211"/>
</dbReference>
<keyword evidence="4" id="KW-1185">Reference proteome</keyword>
<dbReference type="PANTHER" id="PTHR12336">
    <property type="entry name" value="ADULT CUTICLE PROTEIN 1-RELATED"/>
    <property type="match status" value="1"/>
</dbReference>
<evidence type="ECO:0000313" key="3">
    <source>
        <dbReference type="EnsemblMetazoa" id="AALFPA23_022211.P32909"/>
    </source>
</evidence>
<evidence type="ECO:0000256" key="1">
    <source>
        <dbReference type="SAM" id="MobiDB-lite"/>
    </source>
</evidence>
<name>A0ABM1ZW51_AEDAL</name>
<reference evidence="4" key="1">
    <citation type="journal article" date="2015" name="Proc. Natl. Acad. Sci. U.S.A.">
        <title>Genome sequence of the Asian Tiger mosquito, Aedes albopictus, reveals insights into its biology, genetics, and evolution.</title>
        <authorList>
            <person name="Chen X.G."/>
            <person name="Jiang X."/>
            <person name="Gu J."/>
            <person name="Xu M."/>
            <person name="Wu Y."/>
            <person name="Deng Y."/>
            <person name="Zhang C."/>
            <person name="Bonizzoni M."/>
            <person name="Dermauw W."/>
            <person name="Vontas J."/>
            <person name="Armbruster P."/>
            <person name="Huang X."/>
            <person name="Yang Y."/>
            <person name="Zhang H."/>
            <person name="He W."/>
            <person name="Peng H."/>
            <person name="Liu Y."/>
            <person name="Wu K."/>
            <person name="Chen J."/>
            <person name="Lirakis M."/>
            <person name="Topalis P."/>
            <person name="Van Leeuwen T."/>
            <person name="Hall A.B."/>
            <person name="Jiang X."/>
            <person name="Thorpe C."/>
            <person name="Mueller R.L."/>
            <person name="Sun C."/>
            <person name="Waterhouse R.M."/>
            <person name="Yan G."/>
            <person name="Tu Z.J."/>
            <person name="Fang X."/>
            <person name="James A.A."/>
        </authorList>
    </citation>
    <scope>NUCLEOTIDE SEQUENCE [LARGE SCALE GENOMIC DNA]</scope>
    <source>
        <strain evidence="4">Foshan</strain>
    </source>
</reference>
<accession>A0ABM1ZW51</accession>
<feature type="chain" id="PRO_5045553246" description="Cuticle protein" evidence="2">
    <location>
        <begin position="20"/>
        <end position="105"/>
    </location>
</feature>
<feature type="region of interest" description="Disordered" evidence="1">
    <location>
        <begin position="84"/>
        <end position="105"/>
    </location>
</feature>
<feature type="signal peptide" evidence="2">
    <location>
        <begin position="1"/>
        <end position="19"/>
    </location>
</feature>
<dbReference type="Proteomes" id="UP000069940">
    <property type="component" value="Unassembled WGS sequence"/>
</dbReference>
<protein>
    <recommendedName>
        <fullName evidence="5">Cuticle protein</fullName>
    </recommendedName>
</protein>
<keyword evidence="2" id="KW-0732">Signal</keyword>
<evidence type="ECO:0008006" key="5">
    <source>
        <dbReference type="Google" id="ProtNLM"/>
    </source>
</evidence>
<dbReference type="GeneID" id="109432445"/>